<dbReference type="Proteomes" id="UP000516173">
    <property type="component" value="Chromosome"/>
</dbReference>
<dbReference type="AlphaFoldDB" id="A0A7G1KRN8"/>
<dbReference type="RefSeq" id="WP_187684741.1">
    <property type="nucleotide sequence ID" value="NZ_AP023396.1"/>
</dbReference>
<feature type="domain" description="Cupin type-2" evidence="1">
    <location>
        <begin position="36"/>
        <end position="102"/>
    </location>
</feature>
<organism evidence="2 3">
    <name type="scientific">Nocardia wallacei</name>
    <dbReference type="NCBI Taxonomy" id="480035"/>
    <lineage>
        <taxon>Bacteria</taxon>
        <taxon>Bacillati</taxon>
        <taxon>Actinomycetota</taxon>
        <taxon>Actinomycetes</taxon>
        <taxon>Mycobacteriales</taxon>
        <taxon>Nocardiaceae</taxon>
        <taxon>Nocardia</taxon>
    </lineage>
</organism>
<dbReference type="EMBL" id="AP023396">
    <property type="protein sequence ID" value="BCK57907.1"/>
    <property type="molecule type" value="Genomic_DNA"/>
</dbReference>
<proteinExistence type="predicted"/>
<dbReference type="GeneID" id="80350110"/>
<dbReference type="InterPro" id="IPR011051">
    <property type="entry name" value="RmlC_Cupin_sf"/>
</dbReference>
<name>A0A7G1KRN8_9NOCA</name>
<dbReference type="Pfam" id="PF07883">
    <property type="entry name" value="Cupin_2"/>
    <property type="match status" value="1"/>
</dbReference>
<accession>A0A7G1KRN8</accession>
<evidence type="ECO:0000259" key="1">
    <source>
        <dbReference type="Pfam" id="PF07883"/>
    </source>
</evidence>
<dbReference type="KEGG" id="nwl:NWFMUON74_56790"/>
<gene>
    <name evidence="2" type="ORF">NWFMUON74_56790</name>
</gene>
<keyword evidence="3" id="KW-1185">Reference proteome</keyword>
<reference evidence="2 3" key="1">
    <citation type="submission" date="2020-08" db="EMBL/GenBank/DDBJ databases">
        <title>Genome Sequencing of Nocardia wallacei strain FMUON74 and assembly.</title>
        <authorList>
            <person name="Toyokawa M."/>
            <person name="Uesaka K."/>
        </authorList>
    </citation>
    <scope>NUCLEOTIDE SEQUENCE [LARGE SCALE GENOMIC DNA]</scope>
    <source>
        <strain evidence="2 3">FMUON74</strain>
    </source>
</reference>
<dbReference type="InterPro" id="IPR014710">
    <property type="entry name" value="RmlC-like_jellyroll"/>
</dbReference>
<evidence type="ECO:0000313" key="3">
    <source>
        <dbReference type="Proteomes" id="UP000516173"/>
    </source>
</evidence>
<dbReference type="SUPFAM" id="SSF51182">
    <property type="entry name" value="RmlC-like cupins"/>
    <property type="match status" value="1"/>
</dbReference>
<dbReference type="InterPro" id="IPR013096">
    <property type="entry name" value="Cupin_2"/>
</dbReference>
<evidence type="ECO:0000313" key="2">
    <source>
        <dbReference type="EMBL" id="BCK57907.1"/>
    </source>
</evidence>
<sequence length="124" mass="13044">MPVVRAAEADVHEMHNARFISYARPGTGSTELCVWRLEVAPGTAGAPHRVLGEEVFVMLAGEIVLAIDEVPERLSAGDAAVVPGGARIRVDNPGESPAVLMVSVPVGFSGELADVSRFTPPWVS</sequence>
<protein>
    <submittedName>
        <fullName evidence="2">Cupin</fullName>
    </submittedName>
</protein>
<dbReference type="Gene3D" id="2.60.120.10">
    <property type="entry name" value="Jelly Rolls"/>
    <property type="match status" value="1"/>
</dbReference>